<protein>
    <submittedName>
        <fullName evidence="2">Uncharacterized protein</fullName>
    </submittedName>
</protein>
<reference evidence="2 3" key="1">
    <citation type="journal article" date="2019" name="G3 (Bethesda)">
        <title>Sequencing of a Wild Apple (Malus baccata) Genome Unravels the Differences Between Cultivated and Wild Apple Species Regarding Disease Resistance and Cold Tolerance.</title>
        <authorList>
            <person name="Chen X."/>
        </authorList>
    </citation>
    <scope>NUCLEOTIDE SEQUENCE [LARGE SCALE GENOMIC DNA]</scope>
    <source>
        <strain evidence="3">cv. Shandingzi</strain>
        <tissue evidence="2">Leaves</tissue>
    </source>
</reference>
<evidence type="ECO:0000256" key="1">
    <source>
        <dbReference type="SAM" id="MobiDB-lite"/>
    </source>
</evidence>
<organism evidence="2 3">
    <name type="scientific">Malus baccata</name>
    <name type="common">Siberian crab apple</name>
    <name type="synonym">Pyrus baccata</name>
    <dbReference type="NCBI Taxonomy" id="106549"/>
    <lineage>
        <taxon>Eukaryota</taxon>
        <taxon>Viridiplantae</taxon>
        <taxon>Streptophyta</taxon>
        <taxon>Embryophyta</taxon>
        <taxon>Tracheophyta</taxon>
        <taxon>Spermatophyta</taxon>
        <taxon>Magnoliopsida</taxon>
        <taxon>eudicotyledons</taxon>
        <taxon>Gunneridae</taxon>
        <taxon>Pentapetalae</taxon>
        <taxon>rosids</taxon>
        <taxon>fabids</taxon>
        <taxon>Rosales</taxon>
        <taxon>Rosaceae</taxon>
        <taxon>Amygdaloideae</taxon>
        <taxon>Maleae</taxon>
        <taxon>Malus</taxon>
    </lineage>
</organism>
<evidence type="ECO:0000313" key="2">
    <source>
        <dbReference type="EMBL" id="TQD94874.1"/>
    </source>
</evidence>
<dbReference type="EMBL" id="VIEB01000333">
    <property type="protein sequence ID" value="TQD94874.1"/>
    <property type="molecule type" value="Genomic_DNA"/>
</dbReference>
<sequence>MADFSGLSLPEPDTATSTMEPFSINHTPLNAVEECLMPIPTLQTLVVPIRDMLKKISSELENFQHNHASSARDVKKSLQRLVSTREHDNTGILVVRKRYLGALEDDVPPNVLTPV</sequence>
<feature type="region of interest" description="Disordered" evidence="1">
    <location>
        <begin position="1"/>
        <end position="22"/>
    </location>
</feature>
<name>A0A540M7Z3_MALBA</name>
<dbReference type="Proteomes" id="UP000315295">
    <property type="component" value="Unassembled WGS sequence"/>
</dbReference>
<gene>
    <name evidence="2" type="ORF">C1H46_019512</name>
</gene>
<keyword evidence="3" id="KW-1185">Reference proteome</keyword>
<proteinExistence type="predicted"/>
<evidence type="ECO:0000313" key="3">
    <source>
        <dbReference type="Proteomes" id="UP000315295"/>
    </source>
</evidence>
<accession>A0A540M7Z3</accession>
<dbReference type="AlphaFoldDB" id="A0A540M7Z3"/>
<comment type="caution">
    <text evidence="2">The sequence shown here is derived from an EMBL/GenBank/DDBJ whole genome shotgun (WGS) entry which is preliminary data.</text>
</comment>